<feature type="compositionally biased region" description="Basic and acidic residues" evidence="1">
    <location>
        <begin position="229"/>
        <end position="247"/>
    </location>
</feature>
<feature type="compositionally biased region" description="Polar residues" evidence="1">
    <location>
        <begin position="140"/>
        <end position="149"/>
    </location>
</feature>
<protein>
    <recommendedName>
        <fullName evidence="4">Spermatogenesis-associated protein 32</fullName>
    </recommendedName>
</protein>
<dbReference type="GO" id="GO:0003779">
    <property type="term" value="F:actin binding"/>
    <property type="evidence" value="ECO:0007669"/>
    <property type="project" value="TreeGrafter"/>
</dbReference>
<organism evidence="2 3">
    <name type="scientific">Moschus moschiferus</name>
    <name type="common">Siberian musk deer</name>
    <name type="synonym">Moschus sibiricus</name>
    <dbReference type="NCBI Taxonomy" id="68415"/>
    <lineage>
        <taxon>Eukaryota</taxon>
        <taxon>Metazoa</taxon>
        <taxon>Chordata</taxon>
        <taxon>Craniata</taxon>
        <taxon>Vertebrata</taxon>
        <taxon>Euteleostomi</taxon>
        <taxon>Mammalia</taxon>
        <taxon>Eutheria</taxon>
        <taxon>Laurasiatheria</taxon>
        <taxon>Artiodactyla</taxon>
        <taxon>Ruminantia</taxon>
        <taxon>Pecora</taxon>
        <taxon>Moschidae</taxon>
        <taxon>Moschus</taxon>
    </lineage>
</organism>
<reference evidence="2" key="2">
    <citation type="submission" date="2025-09" db="UniProtKB">
        <authorList>
            <consortium name="Ensembl"/>
        </authorList>
    </citation>
    <scope>IDENTIFICATION</scope>
</reference>
<dbReference type="GeneTree" id="ENSGT00390000006879"/>
<reference evidence="2" key="1">
    <citation type="submission" date="2025-08" db="UniProtKB">
        <authorList>
            <consortium name="Ensembl"/>
        </authorList>
    </citation>
    <scope>IDENTIFICATION</scope>
</reference>
<dbReference type="Pfam" id="PF15310">
    <property type="entry name" value="VAD1-2"/>
    <property type="match status" value="1"/>
</dbReference>
<evidence type="ECO:0000256" key="1">
    <source>
        <dbReference type="SAM" id="MobiDB-lite"/>
    </source>
</evidence>
<dbReference type="Proteomes" id="UP000694544">
    <property type="component" value="Unplaced"/>
</dbReference>
<feature type="region of interest" description="Disordered" evidence="1">
    <location>
        <begin position="111"/>
        <end position="169"/>
    </location>
</feature>
<dbReference type="PANTHER" id="PTHR37338:SF1">
    <property type="entry name" value="SPERMATOGENESIS-ASSOCIATED PROTEIN 32"/>
    <property type="match status" value="1"/>
</dbReference>
<keyword evidence="3" id="KW-1185">Reference proteome</keyword>
<dbReference type="Ensembl" id="ENSMMST00000031693.1">
    <property type="protein sequence ID" value="ENSMMSP00000028783.1"/>
    <property type="gene ID" value="ENSMMSG00000021582.1"/>
</dbReference>
<proteinExistence type="predicted"/>
<dbReference type="InterPro" id="IPR029297">
    <property type="entry name" value="SPATA32"/>
</dbReference>
<feature type="compositionally biased region" description="Basic and acidic residues" evidence="1">
    <location>
        <begin position="34"/>
        <end position="50"/>
    </location>
</feature>
<dbReference type="GO" id="GO:0048471">
    <property type="term" value="C:perinuclear region of cytoplasm"/>
    <property type="evidence" value="ECO:0007669"/>
    <property type="project" value="TreeGrafter"/>
</dbReference>
<evidence type="ECO:0008006" key="4">
    <source>
        <dbReference type="Google" id="ProtNLM"/>
    </source>
</evidence>
<name>A0A8C6FTE4_MOSMO</name>
<feature type="compositionally biased region" description="Basic and acidic residues" evidence="1">
    <location>
        <begin position="264"/>
        <end position="280"/>
    </location>
</feature>
<feature type="region of interest" description="Disordered" evidence="1">
    <location>
        <begin position="1"/>
        <end position="60"/>
    </location>
</feature>
<dbReference type="AlphaFoldDB" id="A0A8C6FTE4"/>
<dbReference type="PANTHER" id="PTHR37338">
    <property type="entry name" value="SPERMATOGENESIS-ASSOCIATED PROTEIN 32"/>
    <property type="match status" value="1"/>
</dbReference>
<evidence type="ECO:0000313" key="3">
    <source>
        <dbReference type="Proteomes" id="UP000694544"/>
    </source>
</evidence>
<accession>A0A8C6FTE4</accession>
<feature type="region of interest" description="Disordered" evidence="1">
    <location>
        <begin position="203"/>
        <end position="298"/>
    </location>
</feature>
<sequence length="298" mass="33504">MELEKELLGSELPQEEVPQVEPEEKPKPFAQAEPKARQEDPKPPGYREESPQPYRDGLMKPDIRQLSMRSNSSYVNSIDEDYRSIHVQTSRHLFWVDRLIQVSEHSLQPVISTGPVQKSTKETRCPAQQMVPKDTESPKKQSQNPSAQQDPLDKASQKTPSPELPFCPPTMGLEELINVASTLAMATSSRMDLPSLQHMIKTTPQKAMPPPTEPAVDHAAQPTMDEPEQEKLTKDEKPPEEPGEAREQQGVPKQEDEDIPHPYLDLRKPGFKRATIEGELKFLQSPTMSPQPKGAAKE</sequence>
<evidence type="ECO:0000313" key="2">
    <source>
        <dbReference type="Ensembl" id="ENSMMSP00000028783.1"/>
    </source>
</evidence>
<dbReference type="GO" id="GO:0007283">
    <property type="term" value="P:spermatogenesis"/>
    <property type="evidence" value="ECO:0007669"/>
    <property type="project" value="InterPro"/>
</dbReference>